<dbReference type="InterPro" id="IPR038538">
    <property type="entry name" value="MTERF_sf"/>
</dbReference>
<dbReference type="Pfam" id="PF02536">
    <property type="entry name" value="mTERF"/>
    <property type="match status" value="2"/>
</dbReference>
<dbReference type="Gene3D" id="1.25.70.10">
    <property type="entry name" value="Transcription termination factor 3, mitochondrial"/>
    <property type="match status" value="1"/>
</dbReference>
<gene>
    <name evidence="4" type="ORF">QN277_000480</name>
</gene>
<dbReference type="PANTHER" id="PTHR13068">
    <property type="entry name" value="CGI-12 PROTEIN-RELATED"/>
    <property type="match status" value="1"/>
</dbReference>
<evidence type="ECO:0000313" key="5">
    <source>
        <dbReference type="Proteomes" id="UP001293593"/>
    </source>
</evidence>
<keyword evidence="2" id="KW-0804">Transcription</keyword>
<dbReference type="FunFam" id="1.25.70.10:FF:000001">
    <property type="entry name" value="Mitochondrial transcription termination factor-like"/>
    <property type="match status" value="1"/>
</dbReference>
<dbReference type="SMART" id="SM00733">
    <property type="entry name" value="Mterf"/>
    <property type="match status" value="6"/>
</dbReference>
<dbReference type="InterPro" id="IPR003690">
    <property type="entry name" value="MTERF"/>
</dbReference>
<keyword evidence="5" id="KW-1185">Reference proteome</keyword>
<dbReference type="GO" id="GO:0003676">
    <property type="term" value="F:nucleic acid binding"/>
    <property type="evidence" value="ECO:0007669"/>
    <property type="project" value="InterPro"/>
</dbReference>
<comment type="caution">
    <text evidence="4">The sequence shown here is derived from an EMBL/GenBank/DDBJ whole genome shotgun (WGS) entry which is preliminary data.</text>
</comment>
<dbReference type="EMBL" id="JAWXYG010000001">
    <property type="protein sequence ID" value="KAK4283540.1"/>
    <property type="molecule type" value="Genomic_DNA"/>
</dbReference>
<accession>A0AAE1N6I6</accession>
<keyword evidence="2" id="KW-0805">Transcription regulation</keyword>
<proteinExistence type="inferred from homology"/>
<dbReference type="GO" id="GO:0006353">
    <property type="term" value="P:DNA-templated transcription termination"/>
    <property type="evidence" value="ECO:0007669"/>
    <property type="project" value="UniProtKB-KW"/>
</dbReference>
<protein>
    <submittedName>
        <fullName evidence="4">Uncharacterized protein</fullName>
    </submittedName>
</protein>
<evidence type="ECO:0000256" key="1">
    <source>
        <dbReference type="ARBA" id="ARBA00007692"/>
    </source>
</evidence>
<comment type="similarity">
    <text evidence="1">Belongs to the mTERF family.</text>
</comment>
<reference evidence="4" key="1">
    <citation type="submission" date="2023-10" db="EMBL/GenBank/DDBJ databases">
        <title>Chromosome-level genome of the transformable northern wattle, Acacia crassicarpa.</title>
        <authorList>
            <person name="Massaro I."/>
            <person name="Sinha N.R."/>
            <person name="Poethig S."/>
            <person name="Leichty A.R."/>
        </authorList>
    </citation>
    <scope>NUCLEOTIDE SEQUENCE</scope>
    <source>
        <strain evidence="4">Acra3RX</strain>
        <tissue evidence="4">Leaf</tissue>
    </source>
</reference>
<sequence>MFFVKGFTSVRSLYNLFQHVSSSTFAPMYSTAASSTPTSEKMSFTVNYLTSKFGFSRGTASTISQRVSLKSSEKPDFVLTLFRSCGFTNSQIGNVIKKAPRLLLCDAGKSIWPKLDFLLSKGASSSQLVDIVTRCPRFLFRSLENHLIPSYNFVKDFVGSDQRTITSITRSHRIICCDFLETNIKLLLDIGVPKSGIAALLHSWPSLFTMNLDKFRVAVEGLKDRGFDPSTSKFIPALYATNKLSKSVWNSKVEFFKKWGWSEEDIDKAFVLHPYCMLKSLSKIKAVMEFFVNDMGWESILLASNPIFFSMSLERRLIPRAYVLQYIHSRGLIKNACIIYPYYITEKIFLEKYVIRFEDEAPGLLKLYQETMNRSRKT</sequence>
<keyword evidence="2" id="KW-0806">Transcription termination</keyword>
<keyword evidence="3" id="KW-0809">Transit peptide</keyword>
<evidence type="ECO:0000256" key="2">
    <source>
        <dbReference type="ARBA" id="ARBA00022472"/>
    </source>
</evidence>
<dbReference type="PANTHER" id="PTHR13068:SF166">
    <property type="entry name" value="TRANSCRIPTION TERMINATION FACTOR MTERF15, MITOCHONDRIAL-LIKE"/>
    <property type="match status" value="1"/>
</dbReference>
<evidence type="ECO:0000313" key="4">
    <source>
        <dbReference type="EMBL" id="KAK4283540.1"/>
    </source>
</evidence>
<evidence type="ECO:0000256" key="3">
    <source>
        <dbReference type="ARBA" id="ARBA00022946"/>
    </source>
</evidence>
<dbReference type="Proteomes" id="UP001293593">
    <property type="component" value="Unassembled WGS sequence"/>
</dbReference>
<name>A0AAE1N6I6_9FABA</name>
<dbReference type="AlphaFoldDB" id="A0AAE1N6I6"/>
<organism evidence="4 5">
    <name type="scientific">Acacia crassicarpa</name>
    <name type="common">northern wattle</name>
    <dbReference type="NCBI Taxonomy" id="499986"/>
    <lineage>
        <taxon>Eukaryota</taxon>
        <taxon>Viridiplantae</taxon>
        <taxon>Streptophyta</taxon>
        <taxon>Embryophyta</taxon>
        <taxon>Tracheophyta</taxon>
        <taxon>Spermatophyta</taxon>
        <taxon>Magnoliopsida</taxon>
        <taxon>eudicotyledons</taxon>
        <taxon>Gunneridae</taxon>
        <taxon>Pentapetalae</taxon>
        <taxon>rosids</taxon>
        <taxon>fabids</taxon>
        <taxon>Fabales</taxon>
        <taxon>Fabaceae</taxon>
        <taxon>Caesalpinioideae</taxon>
        <taxon>mimosoid clade</taxon>
        <taxon>Acacieae</taxon>
        <taxon>Acacia</taxon>
    </lineage>
</organism>